<keyword evidence="2" id="KW-0812">Transmembrane</keyword>
<reference evidence="4 5" key="1">
    <citation type="submission" date="2020-08" db="EMBL/GenBank/DDBJ databases">
        <title>Sequencing the genomes of 1000 actinobacteria strains.</title>
        <authorList>
            <person name="Klenk H.-P."/>
        </authorList>
    </citation>
    <scope>NUCLEOTIDE SEQUENCE [LARGE SCALE GENOMIC DNA]</scope>
    <source>
        <strain evidence="4 5">DSM 44230</strain>
    </source>
</reference>
<dbReference type="EMBL" id="JACHMH010000001">
    <property type="protein sequence ID" value="MBB4676794.1"/>
    <property type="molecule type" value="Genomic_DNA"/>
</dbReference>
<feature type="chain" id="PRO_5031021337" description="Esterase-like activity of phytase family protein" evidence="3">
    <location>
        <begin position="28"/>
        <end position="348"/>
    </location>
</feature>
<feature type="transmembrane region" description="Helical" evidence="2">
    <location>
        <begin position="323"/>
        <end position="341"/>
    </location>
</feature>
<evidence type="ECO:0000256" key="1">
    <source>
        <dbReference type="SAM" id="MobiDB-lite"/>
    </source>
</evidence>
<organism evidence="4 5">
    <name type="scientific">Crossiella cryophila</name>
    <dbReference type="NCBI Taxonomy" id="43355"/>
    <lineage>
        <taxon>Bacteria</taxon>
        <taxon>Bacillati</taxon>
        <taxon>Actinomycetota</taxon>
        <taxon>Actinomycetes</taxon>
        <taxon>Pseudonocardiales</taxon>
        <taxon>Pseudonocardiaceae</taxon>
        <taxon>Crossiella</taxon>
    </lineage>
</organism>
<evidence type="ECO:0000313" key="4">
    <source>
        <dbReference type="EMBL" id="MBB4676794.1"/>
    </source>
</evidence>
<keyword evidence="2" id="KW-1133">Transmembrane helix</keyword>
<sequence length="348" mass="35794">MSFLARTTALLVTLAALLCVSGLPALAAEPPAPVEKCRFTDKRLKELSGLASDGKRWYAMADGGSKLQVLVLTPACKVERVISNPTDPFDVEDLARAADGTLWLADTGDNGKKRDSVALHALTPNGKATLYRLTYPDGPHDAEALLLDRKGTPYIVTKEPFAAAGIYRPGKALTAPGPTPLEKVGTIRIRSSSTPGGPVAGFGSVLVTGGAVSHDGTVVALRTYTDALLFPAPDGDIAEALKREPVRVPLPNETQGEAIAFEPDGTLLSGSEEMDPIRAIPGAAALAASAAPAGNQASKTPAPNGGGNQASGQPAEAEGSTSWGGILLAGVGVLAVILLVGRSRRAKR</sequence>
<evidence type="ECO:0008006" key="6">
    <source>
        <dbReference type="Google" id="ProtNLM"/>
    </source>
</evidence>
<evidence type="ECO:0000256" key="2">
    <source>
        <dbReference type="SAM" id="Phobius"/>
    </source>
</evidence>
<dbReference type="AlphaFoldDB" id="A0A7W7FVF0"/>
<name>A0A7W7FVF0_9PSEU</name>
<protein>
    <recommendedName>
        <fullName evidence="6">Esterase-like activity of phytase family protein</fullName>
    </recommendedName>
</protein>
<feature type="signal peptide" evidence="3">
    <location>
        <begin position="1"/>
        <end position="27"/>
    </location>
</feature>
<comment type="caution">
    <text evidence="4">The sequence shown here is derived from an EMBL/GenBank/DDBJ whole genome shotgun (WGS) entry which is preliminary data.</text>
</comment>
<dbReference type="Proteomes" id="UP000533598">
    <property type="component" value="Unassembled WGS sequence"/>
</dbReference>
<keyword evidence="3" id="KW-0732">Signal</keyword>
<keyword evidence="2" id="KW-0472">Membrane</keyword>
<keyword evidence="5" id="KW-1185">Reference proteome</keyword>
<feature type="region of interest" description="Disordered" evidence="1">
    <location>
        <begin position="291"/>
        <end position="319"/>
    </location>
</feature>
<proteinExistence type="predicted"/>
<dbReference type="SUPFAM" id="SSF101898">
    <property type="entry name" value="NHL repeat"/>
    <property type="match status" value="1"/>
</dbReference>
<evidence type="ECO:0000313" key="5">
    <source>
        <dbReference type="Proteomes" id="UP000533598"/>
    </source>
</evidence>
<accession>A0A7W7FVF0</accession>
<evidence type="ECO:0000256" key="3">
    <source>
        <dbReference type="SAM" id="SignalP"/>
    </source>
</evidence>
<gene>
    <name evidence="4" type="ORF">HNR67_002912</name>
</gene>